<evidence type="ECO:0000313" key="11">
    <source>
        <dbReference type="Proteomes" id="UP000177111"/>
    </source>
</evidence>
<dbReference type="GO" id="GO:0015450">
    <property type="term" value="F:protein-transporting ATPase activity"/>
    <property type="evidence" value="ECO:0007669"/>
    <property type="project" value="UniProtKB-UniRule"/>
</dbReference>
<evidence type="ECO:0000256" key="2">
    <source>
        <dbReference type="ARBA" id="ARBA00008445"/>
    </source>
</evidence>
<keyword evidence="8 9" id="KW-0472">Membrane</keyword>
<protein>
    <recommendedName>
        <fullName evidence="9">Protein-export membrane protein SecG</fullName>
    </recommendedName>
</protein>
<comment type="caution">
    <text evidence="10">The sequence shown here is derived from an EMBL/GenBank/DDBJ whole genome shotgun (WGS) entry which is preliminary data.</text>
</comment>
<gene>
    <name evidence="10" type="ORF">A3I96_02230</name>
</gene>
<evidence type="ECO:0000256" key="6">
    <source>
        <dbReference type="ARBA" id="ARBA00022989"/>
    </source>
</evidence>
<comment type="function">
    <text evidence="9">Involved in protein export. Participates in an early event of protein translocation.</text>
</comment>
<dbReference type="AlphaFoldDB" id="A0A1F8H087"/>
<keyword evidence="6 9" id="KW-1133">Transmembrane helix</keyword>
<evidence type="ECO:0000256" key="1">
    <source>
        <dbReference type="ARBA" id="ARBA00004141"/>
    </source>
</evidence>
<dbReference type="GO" id="GO:0009306">
    <property type="term" value="P:protein secretion"/>
    <property type="evidence" value="ECO:0007669"/>
    <property type="project" value="UniProtKB-UniRule"/>
</dbReference>
<organism evidence="10 11">
    <name type="scientific">Candidatus Yanofskybacteria bacterium RIFCSPLOWO2_02_FULL_44_18</name>
    <dbReference type="NCBI Taxonomy" id="1802705"/>
    <lineage>
        <taxon>Bacteria</taxon>
        <taxon>Candidatus Yanofskyibacteriota</taxon>
    </lineage>
</organism>
<evidence type="ECO:0000256" key="5">
    <source>
        <dbReference type="ARBA" id="ARBA00022927"/>
    </source>
</evidence>
<comment type="similarity">
    <text evidence="2 9">Belongs to the SecG family.</text>
</comment>
<dbReference type="InterPro" id="IPR004692">
    <property type="entry name" value="SecG"/>
</dbReference>
<keyword evidence="3 9" id="KW-0813">Transport</keyword>
<dbReference type="EMBL" id="MGKT01000006">
    <property type="protein sequence ID" value="OGN31093.1"/>
    <property type="molecule type" value="Genomic_DNA"/>
</dbReference>
<sequence>MIISYVQIGLALLLIIAILLQQRGSGLSSAFGGSSIEYSTKRGAEKVIFNATIILAILFFSISLWRIIG</sequence>
<proteinExistence type="inferred from homology"/>
<accession>A0A1F8H087</accession>
<evidence type="ECO:0000256" key="4">
    <source>
        <dbReference type="ARBA" id="ARBA00022692"/>
    </source>
</evidence>
<keyword evidence="7 9" id="KW-0811">Translocation</keyword>
<dbReference type="Proteomes" id="UP000177111">
    <property type="component" value="Unassembled WGS sequence"/>
</dbReference>
<comment type="subcellular location">
    <subcellularLocation>
        <location evidence="9">Cell membrane</location>
        <topology evidence="9">Multi-pass membrane protein</topology>
    </subcellularLocation>
    <subcellularLocation>
        <location evidence="1">Membrane</location>
        <topology evidence="1">Multi-pass membrane protein</topology>
    </subcellularLocation>
</comment>
<evidence type="ECO:0000256" key="8">
    <source>
        <dbReference type="ARBA" id="ARBA00023136"/>
    </source>
</evidence>
<dbReference type="Pfam" id="PF03840">
    <property type="entry name" value="SecG"/>
    <property type="match status" value="1"/>
</dbReference>
<reference evidence="10 11" key="1">
    <citation type="journal article" date="2016" name="Nat. Commun.">
        <title>Thousands of microbial genomes shed light on interconnected biogeochemical processes in an aquifer system.</title>
        <authorList>
            <person name="Anantharaman K."/>
            <person name="Brown C.T."/>
            <person name="Hug L.A."/>
            <person name="Sharon I."/>
            <person name="Castelle C.J."/>
            <person name="Probst A.J."/>
            <person name="Thomas B.C."/>
            <person name="Singh A."/>
            <person name="Wilkins M.J."/>
            <person name="Karaoz U."/>
            <person name="Brodie E.L."/>
            <person name="Williams K.H."/>
            <person name="Hubbard S.S."/>
            <person name="Banfield J.F."/>
        </authorList>
    </citation>
    <scope>NUCLEOTIDE SEQUENCE [LARGE SCALE GENOMIC DNA]</scope>
</reference>
<keyword evidence="9" id="KW-1003">Cell membrane</keyword>
<evidence type="ECO:0000256" key="7">
    <source>
        <dbReference type="ARBA" id="ARBA00023010"/>
    </source>
</evidence>
<comment type="caution">
    <text evidence="9">Lacks conserved residue(s) required for the propagation of feature annotation.</text>
</comment>
<feature type="transmembrane region" description="Helical" evidence="9">
    <location>
        <begin position="48"/>
        <end position="68"/>
    </location>
</feature>
<evidence type="ECO:0000256" key="3">
    <source>
        <dbReference type="ARBA" id="ARBA00022448"/>
    </source>
</evidence>
<keyword evidence="4 9" id="KW-0812">Transmembrane</keyword>
<name>A0A1F8H087_9BACT</name>
<evidence type="ECO:0000256" key="9">
    <source>
        <dbReference type="RuleBase" id="RU365087"/>
    </source>
</evidence>
<keyword evidence="5 9" id="KW-0653">Protein transport</keyword>
<evidence type="ECO:0000313" key="10">
    <source>
        <dbReference type="EMBL" id="OGN31093.1"/>
    </source>
</evidence>
<dbReference type="PRINTS" id="PR01651">
    <property type="entry name" value="SECGEXPORT"/>
</dbReference>
<dbReference type="NCBIfam" id="TIGR00810">
    <property type="entry name" value="secG"/>
    <property type="match status" value="1"/>
</dbReference>
<dbReference type="GO" id="GO:0005886">
    <property type="term" value="C:plasma membrane"/>
    <property type="evidence" value="ECO:0007669"/>
    <property type="project" value="UniProtKB-SubCell"/>
</dbReference>